<name>A0A6C0H6V1_9ZZZZ</name>
<protein>
    <recommendedName>
        <fullName evidence="1">Insertion element IS150 protein InsJ-like helix-turn-helix domain-containing protein</fullName>
    </recommendedName>
</protein>
<organism evidence="2">
    <name type="scientific">viral metagenome</name>
    <dbReference type="NCBI Taxonomy" id="1070528"/>
    <lineage>
        <taxon>unclassified sequences</taxon>
        <taxon>metagenomes</taxon>
        <taxon>organismal metagenomes</taxon>
    </lineage>
</organism>
<dbReference type="SUPFAM" id="SSF46689">
    <property type="entry name" value="Homeodomain-like"/>
    <property type="match status" value="1"/>
</dbReference>
<reference evidence="2" key="1">
    <citation type="journal article" date="2020" name="Nature">
        <title>Giant virus diversity and host interactions through global metagenomics.</title>
        <authorList>
            <person name="Schulz F."/>
            <person name="Roux S."/>
            <person name="Paez-Espino D."/>
            <person name="Jungbluth S."/>
            <person name="Walsh D.A."/>
            <person name="Denef V.J."/>
            <person name="McMahon K.D."/>
            <person name="Konstantinidis K.T."/>
            <person name="Eloe-Fadrosh E.A."/>
            <person name="Kyrpides N.C."/>
            <person name="Woyke T."/>
        </authorList>
    </citation>
    <scope>NUCLEOTIDE SEQUENCE</scope>
    <source>
        <strain evidence="2">GVMAG-M-3300023179-71</strain>
    </source>
</reference>
<accession>A0A6C0H6V1</accession>
<feature type="domain" description="Insertion element IS150 protein InsJ-like helix-turn-helix" evidence="1">
    <location>
        <begin position="3"/>
        <end position="40"/>
    </location>
</feature>
<evidence type="ECO:0000259" key="1">
    <source>
        <dbReference type="Pfam" id="PF13518"/>
    </source>
</evidence>
<dbReference type="AlphaFoldDB" id="A0A6C0H6V1"/>
<evidence type="ECO:0000313" key="2">
    <source>
        <dbReference type="EMBL" id="QHT75946.1"/>
    </source>
</evidence>
<dbReference type="EMBL" id="MN739885">
    <property type="protein sequence ID" value="QHT75946.1"/>
    <property type="molecule type" value="Genomic_DNA"/>
</dbReference>
<sequence>MSAVEYYLIEDVSQEQVCKIFKCSPISLMRWVEKYDEKGEINRHPIAYKIKQNEVKFILYEIKTITMKYLLAKV</sequence>
<proteinExistence type="predicted"/>
<dbReference type="InterPro" id="IPR009057">
    <property type="entry name" value="Homeodomain-like_sf"/>
</dbReference>
<dbReference type="Pfam" id="PF13518">
    <property type="entry name" value="HTH_28"/>
    <property type="match status" value="1"/>
</dbReference>
<dbReference type="InterPro" id="IPR055247">
    <property type="entry name" value="InsJ-like_HTH"/>
</dbReference>